<dbReference type="Gene3D" id="1.10.579.10">
    <property type="entry name" value="DNA Cyclobutane Dipyrimidine Photolyase, subunit A, domain 3"/>
    <property type="match status" value="1"/>
</dbReference>
<gene>
    <name evidence="9" type="ORF">FEF09_02750</name>
</gene>
<keyword evidence="10" id="KW-1185">Reference proteome</keyword>
<keyword evidence="2 5" id="KW-0285">Flavoprotein</keyword>
<comment type="caution">
    <text evidence="9">The sequence shown here is derived from an EMBL/GenBank/DDBJ whole genome shotgun (WGS) entry which is preliminary data.</text>
</comment>
<dbReference type="Gene3D" id="1.25.40.80">
    <property type="match status" value="1"/>
</dbReference>
<dbReference type="PROSITE" id="PS00691">
    <property type="entry name" value="DNA_PHOTOLYASES_1_2"/>
    <property type="match status" value="1"/>
</dbReference>
<feature type="binding site" evidence="5">
    <location>
        <begin position="258"/>
        <end position="265"/>
    </location>
    <ligand>
        <name>FAD</name>
        <dbReference type="ChEBI" id="CHEBI:57692"/>
    </ligand>
</feature>
<feature type="site" description="Electron transfer via tryptophanyl radical" evidence="6">
    <location>
        <position position="289"/>
    </location>
</feature>
<dbReference type="Pfam" id="PF03441">
    <property type="entry name" value="FAD_binding_7"/>
    <property type="match status" value="1"/>
</dbReference>
<comment type="cofactor">
    <cofactor evidence="5">
        <name>FAD</name>
        <dbReference type="ChEBI" id="CHEBI:57692"/>
    </cofactor>
    <text evidence="5">Binds 1 FAD per subunit.</text>
</comment>
<dbReference type="GO" id="GO:0009416">
    <property type="term" value="P:response to light stimulus"/>
    <property type="evidence" value="ECO:0007669"/>
    <property type="project" value="TreeGrafter"/>
</dbReference>
<keyword evidence="4 7" id="KW-0157">Chromophore</keyword>
<proteinExistence type="inferred from homology"/>
<keyword evidence="3 5" id="KW-0274">FAD</keyword>
<comment type="cofactor">
    <cofactor evidence="1">
        <name>(6R)-5,10-methylene-5,6,7,8-tetrahydrofolate</name>
        <dbReference type="ChEBI" id="CHEBI:15636"/>
    </cofactor>
</comment>
<dbReference type="Gene3D" id="3.40.50.620">
    <property type="entry name" value="HUPs"/>
    <property type="match status" value="1"/>
</dbReference>
<evidence type="ECO:0000256" key="6">
    <source>
        <dbReference type="PIRSR" id="PIRSR602081-2"/>
    </source>
</evidence>
<evidence type="ECO:0000256" key="4">
    <source>
        <dbReference type="ARBA" id="ARBA00022991"/>
    </source>
</evidence>
<feature type="binding site" evidence="5">
    <location>
        <position position="215"/>
    </location>
    <ligand>
        <name>FAD</name>
        <dbReference type="ChEBI" id="CHEBI:57692"/>
    </ligand>
</feature>
<dbReference type="GO" id="GO:0071949">
    <property type="term" value="F:FAD binding"/>
    <property type="evidence" value="ECO:0007669"/>
    <property type="project" value="TreeGrafter"/>
</dbReference>
<dbReference type="EMBL" id="VOHS01000002">
    <property type="protein sequence ID" value="TWW02080.1"/>
    <property type="molecule type" value="Genomic_DNA"/>
</dbReference>
<dbReference type="SUPFAM" id="SSF48173">
    <property type="entry name" value="Cryptochrome/photolyase FAD-binding domain"/>
    <property type="match status" value="1"/>
</dbReference>
<dbReference type="GO" id="GO:0006139">
    <property type="term" value="P:nucleobase-containing compound metabolic process"/>
    <property type="evidence" value="ECO:0007669"/>
    <property type="project" value="UniProtKB-ARBA"/>
</dbReference>
<evidence type="ECO:0000256" key="3">
    <source>
        <dbReference type="ARBA" id="ARBA00022827"/>
    </source>
</evidence>
<dbReference type="PROSITE" id="PS00394">
    <property type="entry name" value="DNA_PHOTOLYASES_1_1"/>
    <property type="match status" value="1"/>
</dbReference>
<dbReference type="InterPro" id="IPR018394">
    <property type="entry name" value="DNA_photolyase_1_CS_C"/>
</dbReference>
<evidence type="ECO:0000256" key="7">
    <source>
        <dbReference type="RuleBase" id="RU004182"/>
    </source>
</evidence>
<dbReference type="GO" id="GO:0003904">
    <property type="term" value="F:deoxyribodipyrimidine photo-lyase activity"/>
    <property type="evidence" value="ECO:0007669"/>
    <property type="project" value="TreeGrafter"/>
</dbReference>
<dbReference type="OrthoDB" id="9772484at2"/>
<dbReference type="PANTHER" id="PTHR11455:SF9">
    <property type="entry name" value="CRYPTOCHROME CIRCADIAN CLOCK 5 ISOFORM X1"/>
    <property type="match status" value="1"/>
</dbReference>
<evidence type="ECO:0000259" key="8">
    <source>
        <dbReference type="PROSITE" id="PS51645"/>
    </source>
</evidence>
<dbReference type="Proteomes" id="UP000318815">
    <property type="component" value="Unassembled WGS sequence"/>
</dbReference>
<dbReference type="InterPro" id="IPR014729">
    <property type="entry name" value="Rossmann-like_a/b/a_fold"/>
</dbReference>
<evidence type="ECO:0000256" key="5">
    <source>
        <dbReference type="PIRSR" id="PIRSR602081-1"/>
    </source>
</evidence>
<dbReference type="GO" id="GO:0003677">
    <property type="term" value="F:DNA binding"/>
    <property type="evidence" value="ECO:0007669"/>
    <property type="project" value="TreeGrafter"/>
</dbReference>
<evidence type="ECO:0000313" key="10">
    <source>
        <dbReference type="Proteomes" id="UP000318815"/>
    </source>
</evidence>
<dbReference type="RefSeq" id="WP_146303570.1">
    <property type="nucleotide sequence ID" value="NZ_VOHS01000002.1"/>
</dbReference>
<dbReference type="InterPro" id="IPR006050">
    <property type="entry name" value="DNA_photolyase_N"/>
</dbReference>
<feature type="domain" description="Photolyase/cryptochrome alpha/beta" evidence="8">
    <location>
        <begin position="4"/>
        <end position="134"/>
    </location>
</feature>
<feature type="binding site" evidence="5">
    <location>
        <position position="255"/>
    </location>
    <ligand>
        <name>FAD</name>
        <dbReference type="ChEBI" id="CHEBI:57692"/>
    </ligand>
</feature>
<dbReference type="Pfam" id="PF00875">
    <property type="entry name" value="DNA_photolyase"/>
    <property type="match status" value="1"/>
</dbReference>
<dbReference type="GO" id="GO:0006950">
    <property type="term" value="P:response to stress"/>
    <property type="evidence" value="ECO:0007669"/>
    <property type="project" value="UniProtKB-ARBA"/>
</dbReference>
<organism evidence="9 10">
    <name type="scientific">Chitinophaga pinensis</name>
    <dbReference type="NCBI Taxonomy" id="79329"/>
    <lineage>
        <taxon>Bacteria</taxon>
        <taxon>Pseudomonadati</taxon>
        <taxon>Bacteroidota</taxon>
        <taxon>Chitinophagia</taxon>
        <taxon>Chitinophagales</taxon>
        <taxon>Chitinophagaceae</taxon>
        <taxon>Chitinophaga</taxon>
    </lineage>
</organism>
<dbReference type="PRINTS" id="PR00147">
    <property type="entry name" value="DNAPHOTLYASE"/>
</dbReference>
<reference evidence="9 10" key="1">
    <citation type="submission" date="2019-08" db="EMBL/GenBank/DDBJ databases">
        <title>Whole genome sequencing of chitin degrading bacteria Chitinophaga pinensis YS16.</title>
        <authorList>
            <person name="Singh R.P."/>
            <person name="Manchanda G."/>
            <person name="Maurya I.K."/>
            <person name="Joshi N.K."/>
            <person name="Srivastava A.K."/>
        </authorList>
    </citation>
    <scope>NUCLEOTIDE SEQUENCE [LARGE SCALE GENOMIC DNA]</scope>
    <source>
        <strain evidence="9 10">YS-16</strain>
    </source>
</reference>
<comment type="similarity">
    <text evidence="7">Belongs to the DNA photolyase family.</text>
</comment>
<dbReference type="InterPro" id="IPR036155">
    <property type="entry name" value="Crypto/Photolyase_N_sf"/>
</dbReference>
<name>A0A5C6LZN6_9BACT</name>
<dbReference type="InterPro" id="IPR036134">
    <property type="entry name" value="Crypto/Photolyase_FAD-like_sf"/>
</dbReference>
<dbReference type="InterPro" id="IPR002081">
    <property type="entry name" value="Cryptochrome/DNA_photolyase_1"/>
</dbReference>
<feature type="binding site" evidence="5">
    <location>
        <begin position="355"/>
        <end position="357"/>
    </location>
    <ligand>
        <name>FAD</name>
        <dbReference type="ChEBI" id="CHEBI:57692"/>
    </ligand>
</feature>
<feature type="site" description="Electron transfer via tryptophanyl radical" evidence="6">
    <location>
        <position position="342"/>
    </location>
</feature>
<sequence length="434" mass="51086">MPPTVNLCWLRRDLRLLDHAALYHALKSGNPVVPVFVFDTNILNDLDDKHDRRVTFIHDVLEDLQEKLSKLGSTLDVFYGTPQQAFEHYTKEYDVQAVFTNIDYEPYGVKRDNDIAKMLKAKNIHFHLYKDQVIFGPSEVLKDNGQPYTVFTPYSKKWKSLLTDFYLKPYPVEKYFRNFYKQKVKKIPSLRALGFQAGFRGFPPVKVKDSIIKNYDKTRDIPGIEGTSHLGIHLRFGTISVRELADRANTLNETYLGELIWRDFFQMIIWHFPHVVTQAFRREYDNIQWRNNEKEFQRWCDGETGYPIVDAGMRELNTTGFMHNRVRMITASFLTKHLLIDWRWGEAYFAKKLLDYDLAANNGNWQWAAGCGCDAAPYFRVFNPTLQTQKFDPDFQYIRKWVPEFEELTYVKPMVVHEQARKRVLEVYKAALAS</sequence>
<dbReference type="SUPFAM" id="SSF52425">
    <property type="entry name" value="Cryptochrome/photolyase, N-terminal domain"/>
    <property type="match status" value="1"/>
</dbReference>
<keyword evidence="9" id="KW-0456">Lyase</keyword>
<dbReference type="AlphaFoldDB" id="A0A5C6LZN6"/>
<dbReference type="PROSITE" id="PS51645">
    <property type="entry name" value="PHR_CRY_ALPHA_BETA"/>
    <property type="match status" value="1"/>
</dbReference>
<evidence type="ECO:0000313" key="9">
    <source>
        <dbReference type="EMBL" id="TWW02080.1"/>
    </source>
</evidence>
<dbReference type="InterPro" id="IPR005101">
    <property type="entry name" value="Cryptochr/Photolyase_FAD-bd"/>
</dbReference>
<evidence type="ECO:0000256" key="2">
    <source>
        <dbReference type="ARBA" id="ARBA00022630"/>
    </source>
</evidence>
<dbReference type="PANTHER" id="PTHR11455">
    <property type="entry name" value="CRYPTOCHROME"/>
    <property type="match status" value="1"/>
</dbReference>
<feature type="site" description="Electron transfer via tryptophanyl radical" evidence="6">
    <location>
        <position position="365"/>
    </location>
</feature>
<accession>A0A5C6LZN6</accession>
<evidence type="ECO:0000256" key="1">
    <source>
        <dbReference type="ARBA" id="ARBA00001932"/>
    </source>
</evidence>
<protein>
    <submittedName>
        <fullName evidence="9">Deoxyribodipyrimidine photo-lyase</fullName>
    </submittedName>
</protein>